<keyword evidence="1" id="KW-0812">Transmembrane</keyword>
<dbReference type="EMBL" id="CACTIH010009068">
    <property type="protein sequence ID" value="CAA3022425.1"/>
    <property type="molecule type" value="Genomic_DNA"/>
</dbReference>
<keyword evidence="3" id="KW-1185">Reference proteome</keyword>
<evidence type="ECO:0000313" key="2">
    <source>
        <dbReference type="EMBL" id="CAA3022425.1"/>
    </source>
</evidence>
<keyword evidence="1" id="KW-1133">Transmembrane helix</keyword>
<accession>A0A8S0UZ68</accession>
<comment type="caution">
    <text evidence="2">The sequence shown here is derived from an EMBL/GenBank/DDBJ whole genome shotgun (WGS) entry which is preliminary data.</text>
</comment>
<evidence type="ECO:0000256" key="1">
    <source>
        <dbReference type="SAM" id="Phobius"/>
    </source>
</evidence>
<dbReference type="AlphaFoldDB" id="A0A8S0UZ68"/>
<keyword evidence="1" id="KW-0472">Membrane</keyword>
<sequence length="121" mass="13828">MKTKSRRNVWLCCSVLAVKGTKEKKRQAFNSCDQTVEKPENFLSKRFGQESNSITSCICCSVIKESLPPPPKITDQSSYGLILDCSICNLMLNSFFFFFFHSFYILILESILYGLVYTPLT</sequence>
<protein>
    <submittedName>
        <fullName evidence="2">Uncharacterized protein</fullName>
    </submittedName>
</protein>
<reference evidence="2 3" key="1">
    <citation type="submission" date="2019-12" db="EMBL/GenBank/DDBJ databases">
        <authorList>
            <person name="Alioto T."/>
            <person name="Alioto T."/>
            <person name="Gomez Garrido J."/>
        </authorList>
    </citation>
    <scope>NUCLEOTIDE SEQUENCE [LARGE SCALE GENOMIC DNA]</scope>
</reference>
<dbReference type="Gramene" id="OE9A001870T1">
    <property type="protein sequence ID" value="OE9A001870C1"/>
    <property type="gene ID" value="OE9A001870"/>
</dbReference>
<proteinExistence type="predicted"/>
<evidence type="ECO:0000313" key="3">
    <source>
        <dbReference type="Proteomes" id="UP000594638"/>
    </source>
</evidence>
<gene>
    <name evidence="2" type="ORF">OLEA9_A001870</name>
</gene>
<organism evidence="2 3">
    <name type="scientific">Olea europaea subsp. europaea</name>
    <dbReference type="NCBI Taxonomy" id="158383"/>
    <lineage>
        <taxon>Eukaryota</taxon>
        <taxon>Viridiplantae</taxon>
        <taxon>Streptophyta</taxon>
        <taxon>Embryophyta</taxon>
        <taxon>Tracheophyta</taxon>
        <taxon>Spermatophyta</taxon>
        <taxon>Magnoliopsida</taxon>
        <taxon>eudicotyledons</taxon>
        <taxon>Gunneridae</taxon>
        <taxon>Pentapetalae</taxon>
        <taxon>asterids</taxon>
        <taxon>lamiids</taxon>
        <taxon>Lamiales</taxon>
        <taxon>Oleaceae</taxon>
        <taxon>Oleeae</taxon>
        <taxon>Olea</taxon>
    </lineage>
</organism>
<dbReference type="Proteomes" id="UP000594638">
    <property type="component" value="Unassembled WGS sequence"/>
</dbReference>
<feature type="transmembrane region" description="Helical" evidence="1">
    <location>
        <begin position="95"/>
        <end position="116"/>
    </location>
</feature>
<name>A0A8S0UZ68_OLEEU</name>
<dbReference type="OrthoDB" id="926588at2759"/>